<sequence length="785" mass="90777">MVHMLKDICVRNIAENIDRLTTRCSDCLTPKLVWRTLHTSSFINAEAAGQILEELTLLLILQPEHLDLFSFRFVHLNSVDFDVRYIPIRLLNFLRHFTLRSIKIRHKGVNENLSEILRYQSEETLRNLKTLRVTNAITTSEDFMSLGVLTNLQNLDLSSTTLTNENLNIIVEEVPLLKWLNISTTRVRNINPLRIYGENLEGLIMRNIDYDLNTIESDVMLTLIELKGLQHLDVTYTKNRNSHLSLFGRHLCSYDRLPILEHFEMNGNLFLATAAEIRNFILTHRNLKCLVLCNGRNGFDSREVVKIEADYPGVLVLGDSGKPLWNLLTMENFNPENIEWNFSENLNIVKEFLNADFRVTFLRFLRNHANDSTLMLYCARMLVLLSSAPNNEFFPGEFLAQIFNNIISLLKRKKWMSIEDDMIESICFSGLCSDVLLRRVKFDHEKHAKMLFDYFNYYGTYDWQTESTFHALKSFSKWLSQDEKMIITANISRLQCLLNYAVKLGLPAEDVRALTENGKNSTFAYIHGDEGVFYIPSHPSNFRLHFVALGVLWRFLNNCPEAIKVFIQIGGVKICELFLKNAENLSVTRKNMAYALCLTILSLVSEIPSLKHFLMSAYFIHTFNQLLHHSTPEVGFYAAHILAHLACQPNESWIIDGIDRKPTSLSILGLTISYWVTFFRPTMFQLTEFPSFQSMRSIIFDQNTEVEIRLWALYSLRHALTVSRSEYMPLVTEDTVLHEFLTILSGMPNDTVILTMNSRSIYQKAYAIQTKYLAEQILITLSPFL</sequence>
<dbReference type="SUPFAM" id="SSF48371">
    <property type="entry name" value="ARM repeat"/>
    <property type="match status" value="1"/>
</dbReference>
<reference evidence="2 3" key="1">
    <citation type="submission" date="2019-07" db="EMBL/GenBank/DDBJ databases">
        <authorList>
            <person name="Jastrzebski P J."/>
            <person name="Paukszto L."/>
            <person name="Jastrzebski P J."/>
        </authorList>
    </citation>
    <scope>NUCLEOTIDE SEQUENCE [LARGE SCALE GENOMIC DNA]</scope>
    <source>
        <strain evidence="2 3">WMS-il1</strain>
    </source>
</reference>
<evidence type="ECO:0000313" key="3">
    <source>
        <dbReference type="Proteomes" id="UP000321570"/>
    </source>
</evidence>
<dbReference type="InterPro" id="IPR011989">
    <property type="entry name" value="ARM-like"/>
</dbReference>
<name>A0A564Y0W3_HYMDI</name>
<dbReference type="EMBL" id="CABIJS010000033">
    <property type="protein sequence ID" value="VUZ40418.1"/>
    <property type="molecule type" value="Genomic_DNA"/>
</dbReference>
<feature type="domain" description="Protein zer-1 homolog-like C-terminal" evidence="1">
    <location>
        <begin position="406"/>
        <end position="747"/>
    </location>
</feature>
<gene>
    <name evidence="2" type="ORF">WMSIL1_LOCUS1563</name>
</gene>
<feature type="non-terminal residue" evidence="2">
    <location>
        <position position="785"/>
    </location>
</feature>
<keyword evidence="3" id="KW-1185">Reference proteome</keyword>
<accession>A0A564Y0W3</accession>
<protein>
    <recommendedName>
        <fullName evidence="1">Protein zer-1 homolog-like C-terminal domain-containing protein</fullName>
    </recommendedName>
</protein>
<organism evidence="2 3">
    <name type="scientific">Hymenolepis diminuta</name>
    <name type="common">Rat tapeworm</name>
    <dbReference type="NCBI Taxonomy" id="6216"/>
    <lineage>
        <taxon>Eukaryota</taxon>
        <taxon>Metazoa</taxon>
        <taxon>Spiralia</taxon>
        <taxon>Lophotrochozoa</taxon>
        <taxon>Platyhelminthes</taxon>
        <taxon>Cestoda</taxon>
        <taxon>Eucestoda</taxon>
        <taxon>Cyclophyllidea</taxon>
        <taxon>Hymenolepididae</taxon>
        <taxon>Hymenolepis</taxon>
    </lineage>
</organism>
<evidence type="ECO:0000259" key="1">
    <source>
        <dbReference type="Pfam" id="PF22964"/>
    </source>
</evidence>
<dbReference type="InterPro" id="IPR016024">
    <property type="entry name" value="ARM-type_fold"/>
</dbReference>
<dbReference type="Gene3D" id="1.25.10.10">
    <property type="entry name" value="Leucine-rich Repeat Variant"/>
    <property type="match status" value="1"/>
</dbReference>
<evidence type="ECO:0000313" key="2">
    <source>
        <dbReference type="EMBL" id="VUZ40418.1"/>
    </source>
</evidence>
<dbReference type="Proteomes" id="UP000321570">
    <property type="component" value="Unassembled WGS sequence"/>
</dbReference>
<dbReference type="InterPro" id="IPR032675">
    <property type="entry name" value="LRR_dom_sf"/>
</dbReference>
<dbReference type="InterPro" id="IPR055142">
    <property type="entry name" value="ZER1-like_C"/>
</dbReference>
<proteinExistence type="predicted"/>
<dbReference type="Gene3D" id="3.80.10.10">
    <property type="entry name" value="Ribonuclease Inhibitor"/>
    <property type="match status" value="1"/>
</dbReference>
<dbReference type="SUPFAM" id="SSF52047">
    <property type="entry name" value="RNI-like"/>
    <property type="match status" value="1"/>
</dbReference>
<dbReference type="Pfam" id="PF22964">
    <property type="entry name" value="ZER1-like_2nd"/>
    <property type="match status" value="1"/>
</dbReference>
<dbReference type="AlphaFoldDB" id="A0A564Y0W3"/>